<dbReference type="Proteomes" id="UP001174936">
    <property type="component" value="Unassembled WGS sequence"/>
</dbReference>
<evidence type="ECO:0000313" key="3">
    <source>
        <dbReference type="Proteomes" id="UP001174936"/>
    </source>
</evidence>
<dbReference type="EMBL" id="JAULSV010000001">
    <property type="protein sequence ID" value="KAK0656205.1"/>
    <property type="molecule type" value="Genomic_DNA"/>
</dbReference>
<protein>
    <submittedName>
        <fullName evidence="2">Uncharacterized protein</fullName>
    </submittedName>
</protein>
<evidence type="ECO:0000313" key="2">
    <source>
        <dbReference type="EMBL" id="KAK0656205.1"/>
    </source>
</evidence>
<accession>A0AA39YRR4</accession>
<feature type="compositionally biased region" description="Polar residues" evidence="1">
    <location>
        <begin position="90"/>
        <end position="119"/>
    </location>
</feature>
<feature type="region of interest" description="Disordered" evidence="1">
    <location>
        <begin position="1"/>
        <end position="183"/>
    </location>
</feature>
<proteinExistence type="predicted"/>
<reference evidence="2" key="1">
    <citation type="submission" date="2023-06" db="EMBL/GenBank/DDBJ databases">
        <title>Genome-scale phylogeny and comparative genomics of the fungal order Sordariales.</title>
        <authorList>
            <consortium name="Lawrence Berkeley National Laboratory"/>
            <person name="Hensen N."/>
            <person name="Bonometti L."/>
            <person name="Westerberg I."/>
            <person name="Brannstrom I.O."/>
            <person name="Guillou S."/>
            <person name="Cros-Aarteil S."/>
            <person name="Calhoun S."/>
            <person name="Haridas S."/>
            <person name="Kuo A."/>
            <person name="Mondo S."/>
            <person name="Pangilinan J."/>
            <person name="Riley R."/>
            <person name="Labutti K."/>
            <person name="Andreopoulos B."/>
            <person name="Lipzen A."/>
            <person name="Chen C."/>
            <person name="Yanf M."/>
            <person name="Daum C."/>
            <person name="Ng V."/>
            <person name="Clum A."/>
            <person name="Steindorff A."/>
            <person name="Ohm R."/>
            <person name="Martin F."/>
            <person name="Silar P."/>
            <person name="Natvig D."/>
            <person name="Lalanne C."/>
            <person name="Gautier V."/>
            <person name="Ament-Velasquez S.L."/>
            <person name="Kruys A."/>
            <person name="Hutchinson M.I."/>
            <person name="Powell A.J."/>
            <person name="Barry K."/>
            <person name="Miller A.N."/>
            <person name="Grigoriev I.V."/>
            <person name="Debuchy R."/>
            <person name="Gladieux P."/>
            <person name="Thoren M.H."/>
            <person name="Johannesson H."/>
        </authorList>
    </citation>
    <scope>NUCLEOTIDE SEQUENCE</scope>
    <source>
        <strain evidence="2">SMH2532-1</strain>
    </source>
</reference>
<evidence type="ECO:0000256" key="1">
    <source>
        <dbReference type="SAM" id="MobiDB-lite"/>
    </source>
</evidence>
<keyword evidence="3" id="KW-1185">Reference proteome</keyword>
<name>A0AA39YRR4_9PEZI</name>
<feature type="compositionally biased region" description="Basic and acidic residues" evidence="1">
    <location>
        <begin position="142"/>
        <end position="163"/>
    </location>
</feature>
<comment type="caution">
    <text evidence="2">The sequence shown here is derived from an EMBL/GenBank/DDBJ whole genome shotgun (WGS) entry which is preliminary data.</text>
</comment>
<organism evidence="2 3">
    <name type="scientific">Cercophora newfieldiana</name>
    <dbReference type="NCBI Taxonomy" id="92897"/>
    <lineage>
        <taxon>Eukaryota</taxon>
        <taxon>Fungi</taxon>
        <taxon>Dikarya</taxon>
        <taxon>Ascomycota</taxon>
        <taxon>Pezizomycotina</taxon>
        <taxon>Sordariomycetes</taxon>
        <taxon>Sordariomycetidae</taxon>
        <taxon>Sordariales</taxon>
        <taxon>Lasiosphaeriaceae</taxon>
        <taxon>Cercophora</taxon>
    </lineage>
</organism>
<gene>
    <name evidence="2" type="ORF">B0T16DRAFT_318336</name>
</gene>
<dbReference type="AlphaFoldDB" id="A0AA39YRR4"/>
<sequence>MSVYPDSVAGQGEFHDSIKPSKPLTHKGHQIGQPVGHEAIPEFHARTYPPGSAPKEHTFYPNPQSEVPGQALNDNMDPSLRTGALDIPGATSQSVYDTSPFSRPMQGESSSEMRSNITGRSGLEGVGASTSDRTVEGMVRQKGADLPEGIERGVRSKVEKSEGGYEAQQRTPASAGEVASERP</sequence>